<dbReference type="OrthoDB" id="9960247at2"/>
<dbReference type="Proteomes" id="UP000268652">
    <property type="component" value="Unassembled WGS sequence"/>
</dbReference>
<gene>
    <name evidence="2" type="ORF">D7318_19285</name>
    <name evidence="1" type="ORF">D7319_21875</name>
</gene>
<dbReference type="Proteomes" id="UP000275024">
    <property type="component" value="Unassembled WGS sequence"/>
</dbReference>
<dbReference type="EMBL" id="RBDY01000014">
    <property type="protein sequence ID" value="RKN20294.1"/>
    <property type="molecule type" value="Genomic_DNA"/>
</dbReference>
<name>A0A3A9WJZ7_9ACTN</name>
<dbReference type="RefSeq" id="WP_120698354.1">
    <property type="nucleotide sequence ID" value="NZ_RBDX01000020.1"/>
</dbReference>
<organism evidence="1 4">
    <name type="scientific">Streptomyces radicis</name>
    <dbReference type="NCBI Taxonomy" id="1750517"/>
    <lineage>
        <taxon>Bacteria</taxon>
        <taxon>Bacillati</taxon>
        <taxon>Actinomycetota</taxon>
        <taxon>Actinomycetes</taxon>
        <taxon>Kitasatosporales</taxon>
        <taxon>Streptomycetaceae</taxon>
        <taxon>Streptomyces</taxon>
    </lineage>
</organism>
<dbReference type="EMBL" id="RBDX01000020">
    <property type="protein sequence ID" value="RKN06447.1"/>
    <property type="molecule type" value="Genomic_DNA"/>
</dbReference>
<evidence type="ECO:0000313" key="2">
    <source>
        <dbReference type="EMBL" id="RKN20294.1"/>
    </source>
</evidence>
<dbReference type="AlphaFoldDB" id="A0A3A9WJZ7"/>
<evidence type="ECO:0000313" key="3">
    <source>
        <dbReference type="Proteomes" id="UP000268652"/>
    </source>
</evidence>
<proteinExistence type="predicted"/>
<evidence type="ECO:0000313" key="4">
    <source>
        <dbReference type="Proteomes" id="UP000275024"/>
    </source>
</evidence>
<keyword evidence="3" id="KW-1185">Reference proteome</keyword>
<accession>A0A3A9WJZ7</accession>
<reference evidence="3 4" key="1">
    <citation type="submission" date="2018-09" db="EMBL/GenBank/DDBJ databases">
        <title>Streptomyces sp. nov. DS1-2, an endophytic actinomycete isolated from roots of Dendrobium scabrilingue.</title>
        <authorList>
            <person name="Kuncharoen N."/>
            <person name="Kudo T."/>
            <person name="Ohkuma M."/>
            <person name="Yuki M."/>
            <person name="Tanasupawat S."/>
        </authorList>
    </citation>
    <scope>NUCLEOTIDE SEQUENCE [LARGE SCALE GENOMIC DNA]</scope>
    <source>
        <strain evidence="1 4">AZ1-7</strain>
        <strain evidence="2 3">DS1-2</strain>
    </source>
</reference>
<protein>
    <submittedName>
        <fullName evidence="1">Uncharacterized protein</fullName>
    </submittedName>
</protein>
<evidence type="ECO:0000313" key="1">
    <source>
        <dbReference type="EMBL" id="RKN06447.1"/>
    </source>
</evidence>
<sequence length="112" mass="12572">MEQVMRWLNDWHATHEGELTAHRVRFRGTPPSLALEAGSHLVTLDIRPADAPREGPAPEGRAPDGPAHRVRAVFLDQDAEETWEEEELVASEDDLRELLDPLLKFMVANAEA</sequence>
<comment type="caution">
    <text evidence="1">The sequence shown here is derived from an EMBL/GenBank/DDBJ whole genome shotgun (WGS) entry which is preliminary data.</text>
</comment>